<evidence type="ECO:0000313" key="6">
    <source>
        <dbReference type="Proteomes" id="UP001596086"/>
    </source>
</evidence>
<dbReference type="InterPro" id="IPR036388">
    <property type="entry name" value="WH-like_DNA-bd_sf"/>
</dbReference>
<dbReference type="InterPro" id="IPR000835">
    <property type="entry name" value="HTH_MarR-typ"/>
</dbReference>
<dbReference type="SUPFAM" id="SSF46785">
    <property type="entry name" value="Winged helix' DNA-binding domain"/>
    <property type="match status" value="1"/>
</dbReference>
<dbReference type="SMART" id="SM00347">
    <property type="entry name" value="HTH_MARR"/>
    <property type="match status" value="1"/>
</dbReference>
<dbReference type="PROSITE" id="PS50995">
    <property type="entry name" value="HTH_MARR_2"/>
    <property type="match status" value="1"/>
</dbReference>
<evidence type="ECO:0000313" key="5">
    <source>
        <dbReference type="EMBL" id="MFC5551874.1"/>
    </source>
</evidence>
<evidence type="ECO:0000256" key="1">
    <source>
        <dbReference type="ARBA" id="ARBA00023015"/>
    </source>
</evidence>
<dbReference type="Pfam" id="PF12802">
    <property type="entry name" value="MarR_2"/>
    <property type="match status" value="1"/>
</dbReference>
<comment type="caution">
    <text evidence="5">The sequence shown here is derived from an EMBL/GenBank/DDBJ whole genome shotgun (WGS) entry which is preliminary data.</text>
</comment>
<dbReference type="PRINTS" id="PR00598">
    <property type="entry name" value="HTHMARR"/>
</dbReference>
<keyword evidence="2" id="KW-0238">DNA-binding</keyword>
<proteinExistence type="predicted"/>
<keyword evidence="3" id="KW-0804">Transcription</keyword>
<keyword evidence="6" id="KW-1185">Reference proteome</keyword>
<accession>A0ABW0S5U7</accession>
<evidence type="ECO:0000259" key="4">
    <source>
        <dbReference type="PROSITE" id="PS50995"/>
    </source>
</evidence>
<sequence length="150" mass="16293">MRLSDQTLSSLTAALTLSSRLYRAAADKVAADYGLSQATGLPVLVISRFGENGVRPGVLAETLSLEPSSLVRVVDQLLESGLLERHEDPNDRRAKILRLTEEGQKTAELMDSALRPFRRKLFDAFDPSDVEACLRVLAGLPDVIASLASE</sequence>
<dbReference type="RefSeq" id="WP_379776673.1">
    <property type="nucleotide sequence ID" value="NZ_JBHSMZ010000026.1"/>
</dbReference>
<dbReference type="InterPro" id="IPR039422">
    <property type="entry name" value="MarR/SlyA-like"/>
</dbReference>
<feature type="domain" description="HTH marR-type" evidence="4">
    <location>
        <begin position="8"/>
        <end position="142"/>
    </location>
</feature>
<dbReference type="InterPro" id="IPR036390">
    <property type="entry name" value="WH_DNA-bd_sf"/>
</dbReference>
<dbReference type="PANTHER" id="PTHR33164">
    <property type="entry name" value="TRANSCRIPTIONAL REGULATOR, MARR FAMILY"/>
    <property type="match status" value="1"/>
</dbReference>
<dbReference type="InterPro" id="IPR023187">
    <property type="entry name" value="Tscrpt_reg_MarR-type_CS"/>
</dbReference>
<dbReference type="PANTHER" id="PTHR33164:SF64">
    <property type="entry name" value="TRANSCRIPTIONAL REGULATOR SLYA"/>
    <property type="match status" value="1"/>
</dbReference>
<dbReference type="EMBL" id="JBHSMZ010000026">
    <property type="protein sequence ID" value="MFC5551874.1"/>
    <property type="molecule type" value="Genomic_DNA"/>
</dbReference>
<evidence type="ECO:0000256" key="2">
    <source>
        <dbReference type="ARBA" id="ARBA00023125"/>
    </source>
</evidence>
<name>A0ABW0S5U7_9BURK</name>
<dbReference type="Proteomes" id="UP001596086">
    <property type="component" value="Unassembled WGS sequence"/>
</dbReference>
<reference evidence="6" key="1">
    <citation type="journal article" date="2019" name="Int. J. Syst. Evol. Microbiol.">
        <title>The Global Catalogue of Microorganisms (GCM) 10K type strain sequencing project: providing services to taxonomists for standard genome sequencing and annotation.</title>
        <authorList>
            <consortium name="The Broad Institute Genomics Platform"/>
            <consortium name="The Broad Institute Genome Sequencing Center for Infectious Disease"/>
            <person name="Wu L."/>
            <person name="Ma J."/>
        </authorList>
    </citation>
    <scope>NUCLEOTIDE SEQUENCE [LARGE SCALE GENOMIC DNA]</scope>
    <source>
        <strain evidence="6">CGMCC 4.5798</strain>
    </source>
</reference>
<keyword evidence="1" id="KW-0805">Transcription regulation</keyword>
<dbReference type="PROSITE" id="PS01117">
    <property type="entry name" value="HTH_MARR_1"/>
    <property type="match status" value="1"/>
</dbReference>
<evidence type="ECO:0000256" key="3">
    <source>
        <dbReference type="ARBA" id="ARBA00023163"/>
    </source>
</evidence>
<dbReference type="Gene3D" id="1.10.10.10">
    <property type="entry name" value="Winged helix-like DNA-binding domain superfamily/Winged helix DNA-binding domain"/>
    <property type="match status" value="1"/>
</dbReference>
<gene>
    <name evidence="5" type="ORF">ACFPO9_25425</name>
</gene>
<protein>
    <submittedName>
        <fullName evidence="5">MarR family winged helix-turn-helix transcriptional regulator</fullName>
    </submittedName>
</protein>
<organism evidence="5 6">
    <name type="scientific">Massilia aerilata</name>
    <dbReference type="NCBI Taxonomy" id="453817"/>
    <lineage>
        <taxon>Bacteria</taxon>
        <taxon>Pseudomonadati</taxon>
        <taxon>Pseudomonadota</taxon>
        <taxon>Betaproteobacteria</taxon>
        <taxon>Burkholderiales</taxon>
        <taxon>Oxalobacteraceae</taxon>
        <taxon>Telluria group</taxon>
        <taxon>Massilia</taxon>
    </lineage>
</organism>